<keyword evidence="11 15" id="KW-0342">GTP-binding</keyword>
<evidence type="ECO:0000256" key="10">
    <source>
        <dbReference type="ARBA" id="ARBA00023034"/>
    </source>
</evidence>
<dbReference type="Gene3D" id="3.40.50.300">
    <property type="entry name" value="P-loop containing nucleotide triphosphate hydrolases"/>
    <property type="match status" value="1"/>
</dbReference>
<evidence type="ECO:0000256" key="7">
    <source>
        <dbReference type="ARBA" id="ARBA00022824"/>
    </source>
</evidence>
<dbReference type="GO" id="GO:0003400">
    <property type="term" value="P:regulation of COPII vesicle coating"/>
    <property type="evidence" value="ECO:0000318"/>
    <property type="project" value="GO_Central"/>
</dbReference>
<proteinExistence type="inferred from homology"/>
<accession>A0A2A6CK24</accession>
<comment type="catalytic activity">
    <reaction evidence="12">
        <text>GTP + H2O = GDP + phosphate + H(+)</text>
        <dbReference type="Rhea" id="RHEA:19669"/>
        <dbReference type="ChEBI" id="CHEBI:15377"/>
        <dbReference type="ChEBI" id="CHEBI:15378"/>
        <dbReference type="ChEBI" id="CHEBI:37565"/>
        <dbReference type="ChEBI" id="CHEBI:43474"/>
        <dbReference type="ChEBI" id="CHEBI:58189"/>
        <dbReference type="EC" id="3.6.5.2"/>
    </reaction>
    <physiologicalReaction direction="left-to-right" evidence="12">
        <dbReference type="Rhea" id="RHEA:19670"/>
    </physiologicalReaction>
</comment>
<dbReference type="GO" id="GO:0061024">
    <property type="term" value="P:membrane organization"/>
    <property type="evidence" value="ECO:0000318"/>
    <property type="project" value="GO_Central"/>
</dbReference>
<comment type="similarity">
    <text evidence="3">Belongs to the small GTPase superfamily. SAR1 family.</text>
</comment>
<evidence type="ECO:0000313" key="17">
    <source>
        <dbReference type="EnsemblMetazoa" id="PPA41439.1"/>
    </source>
</evidence>
<keyword evidence="13" id="KW-0479">Metal-binding</keyword>
<dbReference type="GO" id="GO:0016050">
    <property type="term" value="P:vesicle organization"/>
    <property type="evidence" value="ECO:0000318"/>
    <property type="project" value="GO_Central"/>
</dbReference>
<evidence type="ECO:0000256" key="1">
    <source>
        <dbReference type="ARBA" id="ARBA00004240"/>
    </source>
</evidence>
<dbReference type="GO" id="GO:0046872">
    <property type="term" value="F:metal ion binding"/>
    <property type="evidence" value="ECO:0007669"/>
    <property type="project" value="UniProtKB-KW"/>
</dbReference>
<feature type="binding site" evidence="14">
    <location>
        <position position="48"/>
    </location>
    <ligand>
        <name>GTP</name>
        <dbReference type="ChEBI" id="CHEBI:37565"/>
    </ligand>
</feature>
<feature type="binding site" evidence="14">
    <location>
        <position position="184"/>
    </location>
    <ligand>
        <name>GTP</name>
        <dbReference type="ChEBI" id="CHEBI:37565"/>
    </ligand>
</feature>
<dbReference type="Pfam" id="PF00025">
    <property type="entry name" value="Arf"/>
    <property type="match status" value="1"/>
</dbReference>
<feature type="binding site" evidence="14">
    <location>
        <position position="142"/>
    </location>
    <ligand>
        <name>GTP</name>
        <dbReference type="ChEBI" id="CHEBI:37565"/>
    </ligand>
</feature>
<dbReference type="SMART" id="SM00178">
    <property type="entry name" value="SAR"/>
    <property type="match status" value="1"/>
</dbReference>
<evidence type="ECO:0000256" key="6">
    <source>
        <dbReference type="ARBA" id="ARBA00022741"/>
    </source>
</evidence>
<keyword evidence="10" id="KW-0333">Golgi apparatus</keyword>
<keyword evidence="18" id="KW-1185">Reference proteome</keyword>
<feature type="binding site" evidence="16">
    <location>
        <position position="50"/>
    </location>
    <ligand>
        <name>Mg(2+)</name>
        <dbReference type="ChEBI" id="CHEBI:18420"/>
    </ligand>
</feature>
<dbReference type="PROSITE" id="PS51422">
    <property type="entry name" value="SAR1"/>
    <property type="match status" value="1"/>
</dbReference>
<feature type="binding site" evidence="15">
    <location>
        <begin position="141"/>
        <end position="144"/>
    </location>
    <ligand>
        <name>GTP</name>
        <dbReference type="ChEBI" id="CHEBI:37565"/>
    </ligand>
</feature>
<evidence type="ECO:0000256" key="2">
    <source>
        <dbReference type="ARBA" id="ARBA00004555"/>
    </source>
</evidence>
<feature type="binding site" evidence="14">
    <location>
        <position position="144"/>
    </location>
    <ligand>
        <name>GTP</name>
        <dbReference type="ChEBI" id="CHEBI:37565"/>
    </ligand>
</feature>
<dbReference type="PANTHER" id="PTHR45684">
    <property type="entry name" value="RE74312P"/>
    <property type="match status" value="1"/>
</dbReference>
<dbReference type="GO" id="GO:0003925">
    <property type="term" value="F:G protein activity"/>
    <property type="evidence" value="ECO:0007669"/>
    <property type="project" value="UniProtKB-EC"/>
</dbReference>
<evidence type="ECO:0000256" key="11">
    <source>
        <dbReference type="ARBA" id="ARBA00023134"/>
    </source>
</evidence>
<dbReference type="GO" id="GO:0005794">
    <property type="term" value="C:Golgi apparatus"/>
    <property type="evidence" value="ECO:0007669"/>
    <property type="project" value="UniProtKB-SubCell"/>
</dbReference>
<evidence type="ECO:0000256" key="9">
    <source>
        <dbReference type="ARBA" id="ARBA00022927"/>
    </source>
</evidence>
<keyword evidence="5" id="KW-0813">Transport</keyword>
<keyword evidence="13" id="KW-0460">Magnesium</keyword>
<evidence type="ECO:0000256" key="8">
    <source>
        <dbReference type="ARBA" id="ARBA00022892"/>
    </source>
</evidence>
<dbReference type="EnsemblMetazoa" id="PPA41439.1">
    <property type="protein sequence ID" value="PPA41439.1"/>
    <property type="gene ID" value="WBGene00279808"/>
</dbReference>
<feature type="binding site" evidence="14">
    <location>
        <position position="46"/>
    </location>
    <ligand>
        <name>GTP</name>
        <dbReference type="ChEBI" id="CHEBI:37565"/>
    </ligand>
</feature>
<dbReference type="PRINTS" id="PR00328">
    <property type="entry name" value="SAR1GTPBP"/>
</dbReference>
<reference evidence="17" key="2">
    <citation type="submission" date="2022-06" db="UniProtKB">
        <authorList>
            <consortium name="EnsemblMetazoa"/>
        </authorList>
    </citation>
    <scope>IDENTIFICATION</scope>
    <source>
        <strain evidence="17">PS312</strain>
    </source>
</reference>
<dbReference type="GO" id="GO:0030127">
    <property type="term" value="C:COPII vesicle coat"/>
    <property type="evidence" value="ECO:0000318"/>
    <property type="project" value="GO_Central"/>
</dbReference>
<dbReference type="GO" id="GO:0070971">
    <property type="term" value="C:endoplasmic reticulum exit site"/>
    <property type="evidence" value="ECO:0000318"/>
    <property type="project" value="GO_Central"/>
</dbReference>
<dbReference type="GO" id="GO:0005525">
    <property type="term" value="F:GTP binding"/>
    <property type="evidence" value="ECO:0007669"/>
    <property type="project" value="UniProtKB-KW"/>
</dbReference>
<evidence type="ECO:0000256" key="12">
    <source>
        <dbReference type="ARBA" id="ARBA00047660"/>
    </source>
</evidence>
<comment type="subcellular location">
    <subcellularLocation>
        <location evidence="1">Endoplasmic reticulum</location>
    </subcellularLocation>
    <subcellularLocation>
        <location evidence="2">Golgi apparatus</location>
    </subcellularLocation>
</comment>
<evidence type="ECO:0000256" key="3">
    <source>
        <dbReference type="ARBA" id="ARBA00007507"/>
    </source>
</evidence>
<dbReference type="GO" id="GO:0003924">
    <property type="term" value="F:GTPase activity"/>
    <property type="evidence" value="ECO:0000318"/>
    <property type="project" value="GO_Central"/>
</dbReference>
<evidence type="ECO:0000256" key="14">
    <source>
        <dbReference type="PIRSR" id="PIRSR606687-2"/>
    </source>
</evidence>
<feature type="binding site" evidence="15">
    <location>
        <position position="85"/>
    </location>
    <ligand>
        <name>GTP</name>
        <dbReference type="ChEBI" id="CHEBI:37565"/>
    </ligand>
</feature>
<gene>
    <name evidence="17" type="primary">WBGene00279808</name>
</gene>
<dbReference type="OrthoDB" id="15478at2759"/>
<protein>
    <recommendedName>
        <fullName evidence="4">small monomeric GTPase</fullName>
        <ecNumber evidence="4">3.6.5.2</ecNumber>
    </recommendedName>
</protein>
<evidence type="ECO:0000256" key="16">
    <source>
        <dbReference type="PIRSR" id="PIRSR606689-2"/>
    </source>
</evidence>
<dbReference type="EC" id="3.6.5.2" evidence="4"/>
<feature type="binding site" evidence="14">
    <location>
        <position position="49"/>
    </location>
    <ligand>
        <name>GTP</name>
        <dbReference type="ChEBI" id="CHEBI:37565"/>
    </ligand>
</feature>
<dbReference type="PROSITE" id="PS51417">
    <property type="entry name" value="ARF"/>
    <property type="match status" value="1"/>
</dbReference>
<dbReference type="SMART" id="SM00177">
    <property type="entry name" value="ARF"/>
    <property type="match status" value="1"/>
</dbReference>
<keyword evidence="8" id="KW-0931">ER-Golgi transport</keyword>
<dbReference type="GO" id="GO:0006888">
    <property type="term" value="P:endoplasmic reticulum to Golgi vesicle-mediated transport"/>
    <property type="evidence" value="ECO:0000318"/>
    <property type="project" value="GO_Central"/>
</dbReference>
<dbReference type="SUPFAM" id="SSF52540">
    <property type="entry name" value="P-loop containing nucleoside triphosphate hydrolases"/>
    <property type="match status" value="1"/>
</dbReference>
<dbReference type="InterPro" id="IPR027417">
    <property type="entry name" value="P-loop_NTPase"/>
</dbReference>
<evidence type="ECO:0000256" key="4">
    <source>
        <dbReference type="ARBA" id="ARBA00011984"/>
    </source>
</evidence>
<accession>A0A8R1YZ25</accession>
<dbReference type="InterPro" id="IPR006689">
    <property type="entry name" value="Small_GTPase_ARF/SAR"/>
</dbReference>
<dbReference type="AlphaFoldDB" id="A0A2A6CK24"/>
<feature type="binding site" evidence="14">
    <location>
        <position position="50"/>
    </location>
    <ligand>
        <name>GTP</name>
        <dbReference type="ChEBI" id="CHEBI:37565"/>
    </ligand>
</feature>
<evidence type="ECO:0000256" key="5">
    <source>
        <dbReference type="ARBA" id="ARBA00022448"/>
    </source>
</evidence>
<dbReference type="GO" id="GO:0006886">
    <property type="term" value="P:intracellular protein transport"/>
    <property type="evidence" value="ECO:0007669"/>
    <property type="project" value="InterPro"/>
</dbReference>
<evidence type="ECO:0000256" key="15">
    <source>
        <dbReference type="PIRSR" id="PIRSR606689-1"/>
    </source>
</evidence>
<dbReference type="Proteomes" id="UP000005239">
    <property type="component" value="Unassembled WGS sequence"/>
</dbReference>
<name>A0A2A6CK24_PRIPA</name>
<sequence>MSWAYTWIADALRYLGKGFLLFHSKIALIDGLINRQKTILLLGLDNAGKTSLLHFLEDRCLPEPRSILEELGLDGVRLLKFNLGGMAYSGQRWNDQNQDINGIVFMVDDAHRERMEEATLWLGNILRNDKIATVPIVVLANKIDRPDALLEDELVGSLNVQQLRTDKGSGLPKRRPFEVFMCSVMKRQGYQEGLAWIAQYI</sequence>
<keyword evidence="9" id="KW-0653">Protein transport</keyword>
<keyword evidence="6 14" id="KW-0547">Nucleotide-binding</keyword>
<feature type="binding site" evidence="14">
    <location>
        <position position="141"/>
    </location>
    <ligand>
        <name>GTP</name>
        <dbReference type="ChEBI" id="CHEBI:37565"/>
    </ligand>
</feature>
<feature type="binding site" evidence="13">
    <location>
        <position position="45"/>
    </location>
    <ligand>
        <name>Mg(2+)</name>
        <dbReference type="ChEBI" id="CHEBI:18420"/>
    </ligand>
</feature>
<organism evidence="17 18">
    <name type="scientific">Pristionchus pacificus</name>
    <name type="common">Parasitic nematode worm</name>
    <dbReference type="NCBI Taxonomy" id="54126"/>
    <lineage>
        <taxon>Eukaryota</taxon>
        <taxon>Metazoa</taxon>
        <taxon>Ecdysozoa</taxon>
        <taxon>Nematoda</taxon>
        <taxon>Chromadorea</taxon>
        <taxon>Rhabditida</taxon>
        <taxon>Rhabditina</taxon>
        <taxon>Diplogasteromorpha</taxon>
        <taxon>Diplogasteroidea</taxon>
        <taxon>Neodiplogasteridae</taxon>
        <taxon>Pristionchus</taxon>
    </lineage>
</organism>
<reference evidence="18" key="1">
    <citation type="journal article" date="2008" name="Nat. Genet.">
        <title>The Pristionchus pacificus genome provides a unique perspective on nematode lifestyle and parasitism.</title>
        <authorList>
            <person name="Dieterich C."/>
            <person name="Clifton S.W."/>
            <person name="Schuster L.N."/>
            <person name="Chinwalla A."/>
            <person name="Delehaunty K."/>
            <person name="Dinkelacker I."/>
            <person name="Fulton L."/>
            <person name="Fulton R."/>
            <person name="Godfrey J."/>
            <person name="Minx P."/>
            <person name="Mitreva M."/>
            <person name="Roeseler W."/>
            <person name="Tian H."/>
            <person name="Witte H."/>
            <person name="Yang S.P."/>
            <person name="Wilson R.K."/>
            <person name="Sommer R.J."/>
        </authorList>
    </citation>
    <scope>NUCLEOTIDE SEQUENCE [LARGE SCALE GENOMIC DNA]</scope>
    <source>
        <strain evidence="18">PS312</strain>
    </source>
</reference>
<evidence type="ECO:0000313" key="18">
    <source>
        <dbReference type="Proteomes" id="UP000005239"/>
    </source>
</evidence>
<keyword evidence="7" id="KW-0256">Endoplasmic reticulum</keyword>
<evidence type="ECO:0000256" key="13">
    <source>
        <dbReference type="PIRSR" id="PIRSR606687-1"/>
    </source>
</evidence>
<feature type="binding site" evidence="15">
    <location>
        <begin position="43"/>
        <end position="50"/>
    </location>
    <ligand>
        <name>GTP</name>
        <dbReference type="ChEBI" id="CHEBI:37565"/>
    </ligand>
</feature>
<dbReference type="InterPro" id="IPR006687">
    <property type="entry name" value="Small_GTPase_SAR1"/>
</dbReference>